<evidence type="ECO:0000256" key="3">
    <source>
        <dbReference type="ARBA" id="ARBA00022991"/>
    </source>
</evidence>
<dbReference type="SUPFAM" id="SSF55785">
    <property type="entry name" value="PYP-like sensor domain (PAS domain)"/>
    <property type="match status" value="1"/>
</dbReference>
<feature type="compositionally biased region" description="Polar residues" evidence="4">
    <location>
        <begin position="14"/>
        <end position="28"/>
    </location>
</feature>
<feature type="compositionally biased region" description="Low complexity" evidence="4">
    <location>
        <begin position="605"/>
        <end position="615"/>
    </location>
</feature>
<dbReference type="NCBIfam" id="TIGR00229">
    <property type="entry name" value="sensory_box"/>
    <property type="match status" value="1"/>
</dbReference>
<dbReference type="InterPro" id="IPR000700">
    <property type="entry name" value="PAS-assoc_C"/>
</dbReference>
<dbReference type="EMBL" id="FMWP01000127">
    <property type="protein sequence ID" value="SDA02735.1"/>
    <property type="molecule type" value="Genomic_DNA"/>
</dbReference>
<evidence type="ECO:0000256" key="4">
    <source>
        <dbReference type="SAM" id="MobiDB-lite"/>
    </source>
</evidence>
<sequence length="836" mass="90621">MSKRGAVKVYKVSLTPNPSRNASKSSLTGDAAVSARRADKPLVASVGSAISRSSISPARRAPVAAKRFESDSDSEAASDGVSEPVSDAASDAAFHSSDVDISESKLDDCAIENGLPDRPSRHILVDQHILVEREVEREHTAATPDRTRIARNQSAQSFVPPVTSVRVDLSNWATGGQLPVQVEDKEKSLGRLPPISMNVSPLVVGEGDPSALRGGMTSSSPMDTHNAKKGIESRIQGTMYEIFERTMSNPPSRRKFREWLSNTHRDVAVFDLWKDLNAFRALSRNVTLCAAALHELGDSVNRGALPSKLRAQLDEGLQDAMGFEGKLVDPQAHLLDVEFSPFVQAIYKNDFQDYIRQLTVVECQAMLEKASSIHDQHAAAFYLTNPRESDHPIELVSPGFEDLTGHEAKQIIGRNSRFLSGPQPFDATTTTMREAISAGQPCYANISARSPRVVDTIILNYRSSGEPFYTLLSVTPIRDSNNTLCYFLGSQTDVTDLLEERLRKLVGMQKAKKGDGVSPGGIVDEFSPSFKFFASAVGMTLHENYDQANQDDLLGKEMPIVQEVAGFQQVLQDHSTTSVVPSFADGATTKEVASLDAGRKKQPNGKSSSGSGAIKKFWDKINHHPSPTNTASATGAQQSESSLNEAARFAPATVYPRFSLQCGTPLRATISEEPHALYSRLLVFVVPSRQIFLTRSSVYLSPSTVEFLGNNISSTSNPHQSNLLQTDVLSLITSAPGPPSPPASSVGETTSSSYHSGSFSSTLSAGERVREKFLDAVVEGKEMVLEVGVKVKARKTRLDYPMASIDQTSGDKIAKVKVRLSPLKRGDSKVEAFVLV</sequence>
<keyword evidence="1" id="KW-0285">Flavoprotein</keyword>
<organism evidence="6 7">
    <name type="scientific">Microbotryum saponariae</name>
    <dbReference type="NCBI Taxonomy" id="289078"/>
    <lineage>
        <taxon>Eukaryota</taxon>
        <taxon>Fungi</taxon>
        <taxon>Dikarya</taxon>
        <taxon>Basidiomycota</taxon>
        <taxon>Pucciniomycotina</taxon>
        <taxon>Microbotryomycetes</taxon>
        <taxon>Microbotryales</taxon>
        <taxon>Microbotryaceae</taxon>
        <taxon>Microbotryum</taxon>
    </lineage>
</organism>
<feature type="domain" description="PAC" evidence="5">
    <location>
        <begin position="452"/>
        <end position="506"/>
    </location>
</feature>
<dbReference type="GO" id="GO:0005634">
    <property type="term" value="C:nucleus"/>
    <property type="evidence" value="ECO:0007669"/>
    <property type="project" value="TreeGrafter"/>
</dbReference>
<dbReference type="Pfam" id="PF13426">
    <property type="entry name" value="PAS_9"/>
    <property type="match status" value="1"/>
</dbReference>
<dbReference type="PANTHER" id="PTHR47429:SF2">
    <property type="entry name" value="PROTEIN TWIN LOV 1"/>
    <property type="match status" value="1"/>
</dbReference>
<evidence type="ECO:0000313" key="6">
    <source>
        <dbReference type="EMBL" id="SDA02735.1"/>
    </source>
</evidence>
<proteinExistence type="predicted"/>
<keyword evidence="7" id="KW-1185">Reference proteome</keyword>
<dbReference type="InterPro" id="IPR001610">
    <property type="entry name" value="PAC"/>
</dbReference>
<feature type="region of interest" description="Disordered" evidence="4">
    <location>
        <begin position="591"/>
        <end position="645"/>
    </location>
</feature>
<dbReference type="InterPro" id="IPR035965">
    <property type="entry name" value="PAS-like_dom_sf"/>
</dbReference>
<name>A0A2X0M193_9BASI</name>
<dbReference type="CDD" id="cd00130">
    <property type="entry name" value="PAS"/>
    <property type="match status" value="1"/>
</dbReference>
<accession>A0A2X0M193</accession>
<feature type="region of interest" description="Disordered" evidence="4">
    <location>
        <begin position="1"/>
        <end position="87"/>
    </location>
</feature>
<dbReference type="SMART" id="SM00086">
    <property type="entry name" value="PAC"/>
    <property type="match status" value="1"/>
</dbReference>
<feature type="compositionally biased region" description="Low complexity" evidence="4">
    <location>
        <begin position="43"/>
        <end position="65"/>
    </location>
</feature>
<dbReference type="Proteomes" id="UP000249723">
    <property type="component" value="Unassembled WGS sequence"/>
</dbReference>
<gene>
    <name evidence="6" type="ORF">BZ3500_MVSOF-1268-A1-R1_CHR7-1G09071</name>
</gene>
<dbReference type="OrthoDB" id="447251at2759"/>
<protein>
    <submittedName>
        <fullName evidence="6">BZ3500_MvSof-1268-A1-R1_Chr7-1g09071 protein</fullName>
    </submittedName>
</protein>
<evidence type="ECO:0000313" key="7">
    <source>
        <dbReference type="Proteomes" id="UP000249723"/>
    </source>
</evidence>
<keyword evidence="2" id="KW-0288">FMN</keyword>
<keyword evidence="3" id="KW-0157">Chromophore</keyword>
<dbReference type="STRING" id="289078.A0A2X0M193"/>
<evidence type="ECO:0000259" key="5">
    <source>
        <dbReference type="PROSITE" id="PS50113"/>
    </source>
</evidence>
<evidence type="ECO:0000256" key="1">
    <source>
        <dbReference type="ARBA" id="ARBA00022630"/>
    </source>
</evidence>
<dbReference type="Gene3D" id="3.30.450.20">
    <property type="entry name" value="PAS domain"/>
    <property type="match status" value="1"/>
</dbReference>
<dbReference type="AlphaFoldDB" id="A0A2X0M193"/>
<reference evidence="7" key="1">
    <citation type="submission" date="2016-10" db="EMBL/GenBank/DDBJ databases">
        <authorList>
            <person name="Jeantristanb JTB J.-T."/>
            <person name="Ricardo R."/>
        </authorList>
    </citation>
    <scope>NUCLEOTIDE SEQUENCE [LARGE SCALE GENOMIC DNA]</scope>
</reference>
<dbReference type="PANTHER" id="PTHR47429">
    <property type="entry name" value="PROTEIN TWIN LOV 1"/>
    <property type="match status" value="1"/>
</dbReference>
<feature type="compositionally biased region" description="Polar residues" evidence="4">
    <location>
        <begin position="625"/>
        <end position="644"/>
    </location>
</feature>
<evidence type="ECO:0000256" key="2">
    <source>
        <dbReference type="ARBA" id="ARBA00022643"/>
    </source>
</evidence>
<dbReference type="PROSITE" id="PS50113">
    <property type="entry name" value="PAC"/>
    <property type="match status" value="1"/>
</dbReference>
<dbReference type="InterPro" id="IPR000014">
    <property type="entry name" value="PAS"/>
</dbReference>